<reference evidence="1 2" key="1">
    <citation type="submission" date="2021-08" db="EMBL/GenBank/DDBJ databases">
        <title>Draft Genome Sequence of Phanerochaete sordida strain YK-624.</title>
        <authorList>
            <person name="Mori T."/>
            <person name="Dohra H."/>
            <person name="Suzuki T."/>
            <person name="Kawagishi H."/>
            <person name="Hirai H."/>
        </authorList>
    </citation>
    <scope>NUCLEOTIDE SEQUENCE [LARGE SCALE GENOMIC DNA]</scope>
    <source>
        <strain evidence="1 2">YK-624</strain>
    </source>
</reference>
<proteinExistence type="predicted"/>
<gene>
    <name evidence="1" type="ORF">PsYK624_052560</name>
</gene>
<dbReference type="Proteomes" id="UP000703269">
    <property type="component" value="Unassembled WGS sequence"/>
</dbReference>
<comment type="caution">
    <text evidence="1">The sequence shown here is derived from an EMBL/GenBank/DDBJ whole genome shotgun (WGS) entry which is preliminary data.</text>
</comment>
<protein>
    <submittedName>
        <fullName evidence="1">Uncharacterized protein</fullName>
    </submittedName>
</protein>
<dbReference type="AlphaFoldDB" id="A0A9P3G6K9"/>
<name>A0A9P3G6K9_9APHY</name>
<keyword evidence="2" id="KW-1185">Reference proteome</keyword>
<sequence length="207" mass="23406">MTRAFELSSVPAISVQAYAAISTDSRWYLRADRDRLEYSRPRWQRNQVIILLDNAEAFRTSRTGPRTPIDIAEWTDLHPPSSGRSCTRNGSSVCVNHSIRIASVSRNRGSSSRRRIIPHTVRTRLVFQQFRGRTRAGPPAVSECAKALLRDQGLQSHTGVANCLVPTLQKTKWSGVVRLIGTILTSRTHDWLWTSRDKSRDTLRPEG</sequence>
<evidence type="ECO:0000313" key="2">
    <source>
        <dbReference type="Proteomes" id="UP000703269"/>
    </source>
</evidence>
<organism evidence="1 2">
    <name type="scientific">Phanerochaete sordida</name>
    <dbReference type="NCBI Taxonomy" id="48140"/>
    <lineage>
        <taxon>Eukaryota</taxon>
        <taxon>Fungi</taxon>
        <taxon>Dikarya</taxon>
        <taxon>Basidiomycota</taxon>
        <taxon>Agaricomycotina</taxon>
        <taxon>Agaricomycetes</taxon>
        <taxon>Polyporales</taxon>
        <taxon>Phanerochaetaceae</taxon>
        <taxon>Phanerochaete</taxon>
    </lineage>
</organism>
<evidence type="ECO:0000313" key="1">
    <source>
        <dbReference type="EMBL" id="GJE89161.1"/>
    </source>
</evidence>
<dbReference type="EMBL" id="BPQB01000011">
    <property type="protein sequence ID" value="GJE89161.1"/>
    <property type="molecule type" value="Genomic_DNA"/>
</dbReference>
<accession>A0A9P3G6K9</accession>